<dbReference type="FunFam" id="3.30.70.330:FF:001345">
    <property type="entry name" value="Protein CBG14639"/>
    <property type="match status" value="1"/>
</dbReference>
<keyword evidence="1" id="KW-0677">Repeat</keyword>
<evidence type="ECO:0000256" key="2">
    <source>
        <dbReference type="ARBA" id="ARBA00022884"/>
    </source>
</evidence>
<dbReference type="EMBL" id="CP092625">
    <property type="protein sequence ID" value="UMM41665.1"/>
    <property type="molecule type" value="Genomic_DNA"/>
</dbReference>
<evidence type="ECO:0000313" key="9">
    <source>
        <dbReference type="Proteomes" id="UP000829354"/>
    </source>
</evidence>
<feature type="compositionally biased region" description="Polar residues" evidence="4">
    <location>
        <begin position="282"/>
        <end position="294"/>
    </location>
</feature>
<dbReference type="SMART" id="SM00360">
    <property type="entry name" value="RRM"/>
    <property type="match status" value="2"/>
</dbReference>
<evidence type="ECO:0000313" key="6">
    <source>
        <dbReference type="EMBL" id="ULT82357.1"/>
    </source>
</evidence>
<dbReference type="Gene3D" id="3.30.70.330">
    <property type="match status" value="2"/>
</dbReference>
<accession>A0AAE8ZRD3</accession>
<dbReference type="Proteomes" id="UP000829354">
    <property type="component" value="Chromosome X"/>
</dbReference>
<dbReference type="PANTHER" id="PTHR48026:SF14">
    <property type="entry name" value="HETEROGENEOUS NUCLEAR RIBONUCLEOPROTEIN A1"/>
    <property type="match status" value="1"/>
</dbReference>
<evidence type="ECO:0000259" key="5">
    <source>
        <dbReference type="PROSITE" id="PS50102"/>
    </source>
</evidence>
<dbReference type="Pfam" id="PF00076">
    <property type="entry name" value="RRM_1"/>
    <property type="match status" value="2"/>
</dbReference>
<evidence type="ECO:0000313" key="8">
    <source>
        <dbReference type="Proteomes" id="UP000827892"/>
    </source>
</evidence>
<proteinExistence type="predicted"/>
<dbReference type="KEGG" id="cbr:CBG_14639"/>
<dbReference type="InterPro" id="IPR012677">
    <property type="entry name" value="Nucleotide-bd_a/b_plait_sf"/>
</dbReference>
<dbReference type="AlphaFoldDB" id="A0AAE8ZRD3"/>
<evidence type="ECO:0000256" key="3">
    <source>
        <dbReference type="PROSITE-ProRule" id="PRU00176"/>
    </source>
</evidence>
<dbReference type="InterPro" id="IPR000504">
    <property type="entry name" value="RRM_dom"/>
</dbReference>
<dbReference type="PROSITE" id="PS50102">
    <property type="entry name" value="RRM"/>
    <property type="match status" value="2"/>
</dbReference>
<organism evidence="6 8">
    <name type="scientific">Caenorhabditis briggsae</name>
    <dbReference type="NCBI Taxonomy" id="6238"/>
    <lineage>
        <taxon>Eukaryota</taxon>
        <taxon>Metazoa</taxon>
        <taxon>Ecdysozoa</taxon>
        <taxon>Nematoda</taxon>
        <taxon>Chromadorea</taxon>
        <taxon>Rhabditida</taxon>
        <taxon>Rhabditina</taxon>
        <taxon>Rhabditomorpha</taxon>
        <taxon>Rhabditoidea</taxon>
        <taxon>Rhabditidae</taxon>
        <taxon>Peloderinae</taxon>
        <taxon>Caenorhabditis</taxon>
    </lineage>
</organism>
<dbReference type="SUPFAM" id="SSF54928">
    <property type="entry name" value="RNA-binding domain, RBD"/>
    <property type="match status" value="2"/>
</dbReference>
<dbReference type="GO" id="GO:0098687">
    <property type="term" value="C:chromosomal region"/>
    <property type="evidence" value="ECO:0007669"/>
    <property type="project" value="UniProtKB-ARBA"/>
</dbReference>
<feature type="region of interest" description="Disordered" evidence="4">
    <location>
        <begin position="274"/>
        <end position="338"/>
    </location>
</feature>
<name>A0AAE8ZRD3_CAEBR</name>
<dbReference type="InterPro" id="IPR035979">
    <property type="entry name" value="RBD_domain_sf"/>
</dbReference>
<keyword evidence="9" id="KW-1185">Reference proteome</keyword>
<keyword evidence="2 3" id="KW-0694">RNA-binding</keyword>
<evidence type="ECO:0000313" key="7">
    <source>
        <dbReference type="EMBL" id="UMM41665.1"/>
    </source>
</evidence>
<dbReference type="Proteomes" id="UP000827892">
    <property type="component" value="Chromosome X"/>
</dbReference>
<evidence type="ECO:0000256" key="4">
    <source>
        <dbReference type="SAM" id="MobiDB-lite"/>
    </source>
</evidence>
<dbReference type="PANTHER" id="PTHR48026">
    <property type="entry name" value="HOMOLOGOUS TO DROSOPHILA SQD (SQUID) PROTEIN"/>
    <property type="match status" value="1"/>
</dbReference>
<sequence length="338" mass="38011">MYGPYPYPPEVAEMLQAGSYPFAMMNRGMPPPPQWNGYPVIHPYELHQMLRQFQQMGMGHYQHDSPPQLRKLFIGGLSHETTDEQLGNYFSQWGHVVDAIVIRDPNTKTSRGFGFVTFHSIFSAEAAMNDRPHKLGGKTVDSKRAIPREQMSSMIPPPFFETDPSPGCKLLLSGITSGVHSVDSLRVYFETFGTLDQVEILGQPRGLGFVIYEDKESADRCLQHNGGRHIVNERKIEVRVFTKHPNGSTYWKRPQQGHHHSSRELYEQLSNLNLKDGDRKSTGNSSSAADTPQNFDEDSNYGGTTTEDDCNTFEHEEGSSEDSSNEQPTGEDKAEKAN</sequence>
<dbReference type="OMA" id="QMSSMIP"/>
<reference evidence="7 9" key="1">
    <citation type="submission" date="2022-04" db="EMBL/GenBank/DDBJ databases">
        <title>Chromosome-level reference genomes for two strains of Caenorhabditis briggsae: an improved platform for comparative genomics.</title>
        <authorList>
            <person name="Stevens L."/>
            <person name="Andersen E."/>
        </authorList>
    </citation>
    <scope>NUCLEOTIDE SEQUENCE [LARGE SCALE GENOMIC DNA]</scope>
    <source>
        <strain evidence="7">VX34</strain>
        <tissue evidence="7">Whole-organism</tissue>
    </source>
</reference>
<dbReference type="FunFam" id="3.30.70.330:FF:000040">
    <property type="entry name" value="Heterogeneous nuclear ribonucleoprotein A2/B1"/>
    <property type="match status" value="1"/>
</dbReference>
<gene>
    <name evidence="6" type="ORF">L3Y34_011964</name>
    <name evidence="7" type="ORF">L5515_017826</name>
</gene>
<evidence type="ECO:0000256" key="1">
    <source>
        <dbReference type="ARBA" id="ARBA00022737"/>
    </source>
</evidence>
<feature type="domain" description="RRM" evidence="5">
    <location>
        <begin position="168"/>
        <end position="243"/>
    </location>
</feature>
<dbReference type="GO" id="GO:0003723">
    <property type="term" value="F:RNA binding"/>
    <property type="evidence" value="ECO:0007669"/>
    <property type="project" value="UniProtKB-UniRule"/>
</dbReference>
<dbReference type="EMBL" id="CP090896">
    <property type="protein sequence ID" value="ULT82357.1"/>
    <property type="molecule type" value="Genomic_DNA"/>
</dbReference>
<reference evidence="6 8" key="2">
    <citation type="submission" date="2022-05" db="EMBL/GenBank/DDBJ databases">
        <title>Chromosome-level reference genomes for two strains of Caenorhabditis briggsae: an improved platform for comparative genomics.</title>
        <authorList>
            <person name="Stevens L."/>
            <person name="Andersen E.C."/>
        </authorList>
    </citation>
    <scope>NUCLEOTIDE SEQUENCE [LARGE SCALE GENOMIC DNA]</scope>
    <source>
        <strain evidence="6">QX1410_ONT</strain>
        <tissue evidence="6">Whole-organism</tissue>
    </source>
</reference>
<feature type="domain" description="RRM" evidence="5">
    <location>
        <begin position="70"/>
        <end position="153"/>
    </location>
</feature>
<protein>
    <recommendedName>
        <fullName evidence="5">RRM domain-containing protein</fullName>
    </recommendedName>
</protein>